<protein>
    <submittedName>
        <fullName evidence="1">Uncharacterized protein</fullName>
    </submittedName>
</protein>
<evidence type="ECO:0000313" key="2">
    <source>
        <dbReference type="Proteomes" id="UP000219565"/>
    </source>
</evidence>
<proteinExistence type="predicted"/>
<dbReference type="EMBL" id="OBEG01000004">
    <property type="protein sequence ID" value="SNY87314.1"/>
    <property type="molecule type" value="Genomic_DNA"/>
</dbReference>
<name>A0A285LQV4_9NOCA</name>
<evidence type="ECO:0000313" key="1">
    <source>
        <dbReference type="EMBL" id="SNY87314.1"/>
    </source>
</evidence>
<sequence length="380" mass="42131">MRRKLDDLGIDGAKYQPEEFCFELPDGLVVNLHNIFRDTADLTAEDRSERVTRFLSALRADEEVPTDWESARPTLFPVLRPSTYGGQAMRPLSRPAFPFIDELIAIDMPEKRVLVTTDHVAGWGVTVFEVFETARENLAAKPPSIDLSDGGLTRIVDTGDFYATSWPLLPGWLASLGAEGRRAVAFIPEDDALILTLDEPELLEQLFDAVEDQYVDAVRRLSPQAYTTDERGVVVPFDRAGPHPQLPAANRARCGLATTEYQAQHQELMEALEEEDGFAPFGIDPAYPCELLFAHSDSGFYTIAPWAAEIDTLLPEADYIDLCLTDDNDEIIETLAIPFATLAANADLVPVRTLSPPRYLAKTWPDTPTLARLRAAAVDL</sequence>
<accession>A0A285LQV4</accession>
<organism evidence="1 2">
    <name type="scientific">Nocardia amikacinitolerans</name>
    <dbReference type="NCBI Taxonomy" id="756689"/>
    <lineage>
        <taxon>Bacteria</taxon>
        <taxon>Bacillati</taxon>
        <taxon>Actinomycetota</taxon>
        <taxon>Actinomycetes</taxon>
        <taxon>Mycobacteriales</taxon>
        <taxon>Nocardiaceae</taxon>
        <taxon>Nocardia</taxon>
    </lineage>
</organism>
<dbReference type="Proteomes" id="UP000219565">
    <property type="component" value="Unassembled WGS sequence"/>
</dbReference>
<dbReference type="AlphaFoldDB" id="A0A285LQV4"/>
<reference evidence="1 2" key="1">
    <citation type="submission" date="2017-09" db="EMBL/GenBank/DDBJ databases">
        <authorList>
            <person name="Ehlers B."/>
            <person name="Leendertz F.H."/>
        </authorList>
    </citation>
    <scope>NUCLEOTIDE SEQUENCE [LARGE SCALE GENOMIC DNA]</scope>
    <source>
        <strain evidence="1 2">DSM 45537</strain>
    </source>
</reference>
<gene>
    <name evidence="1" type="ORF">SAMN04244553_4256</name>
</gene>
<keyword evidence="2" id="KW-1185">Reference proteome</keyword>